<keyword evidence="1" id="KW-0805">Transcription regulation</keyword>
<keyword evidence="6" id="KW-1185">Reference proteome</keyword>
<feature type="domain" description="HTH cro/C1-type" evidence="4">
    <location>
        <begin position="12"/>
        <end position="65"/>
    </location>
</feature>
<dbReference type="RefSeq" id="WP_173140323.1">
    <property type="nucleotide sequence ID" value="NZ_JABMKX010000024.1"/>
</dbReference>
<organism evidence="5 6">
    <name type="scientific">Paenibacillus tritici</name>
    <dbReference type="NCBI Taxonomy" id="1873425"/>
    <lineage>
        <taxon>Bacteria</taxon>
        <taxon>Bacillati</taxon>
        <taxon>Bacillota</taxon>
        <taxon>Bacilli</taxon>
        <taxon>Bacillales</taxon>
        <taxon>Paenibacillaceae</taxon>
        <taxon>Paenibacillus</taxon>
    </lineage>
</organism>
<dbReference type="CDD" id="cd00093">
    <property type="entry name" value="HTH_XRE"/>
    <property type="match status" value="1"/>
</dbReference>
<dbReference type="PANTHER" id="PTHR46797:SF23">
    <property type="entry name" value="HTH-TYPE TRANSCRIPTIONAL REGULATOR SUTR"/>
    <property type="match status" value="1"/>
</dbReference>
<accession>A0ABX2DX95</accession>
<dbReference type="EMBL" id="JABMKX010000024">
    <property type="protein sequence ID" value="NQX49332.1"/>
    <property type="molecule type" value="Genomic_DNA"/>
</dbReference>
<proteinExistence type="predicted"/>
<dbReference type="SMART" id="SM00530">
    <property type="entry name" value="HTH_XRE"/>
    <property type="match status" value="1"/>
</dbReference>
<dbReference type="Gene3D" id="1.10.260.40">
    <property type="entry name" value="lambda repressor-like DNA-binding domains"/>
    <property type="match status" value="1"/>
</dbReference>
<protein>
    <submittedName>
        <fullName evidence="5">Helix-turn-helix transcriptional regulator</fullName>
    </submittedName>
</protein>
<dbReference type="InterPro" id="IPR050807">
    <property type="entry name" value="TransReg_Diox_bact_type"/>
</dbReference>
<dbReference type="Pfam" id="PF01381">
    <property type="entry name" value="HTH_3"/>
    <property type="match status" value="1"/>
</dbReference>
<dbReference type="PANTHER" id="PTHR46797">
    <property type="entry name" value="HTH-TYPE TRANSCRIPTIONAL REGULATOR"/>
    <property type="match status" value="1"/>
</dbReference>
<dbReference type="PROSITE" id="PS50943">
    <property type="entry name" value="HTH_CROC1"/>
    <property type="match status" value="1"/>
</dbReference>
<name>A0ABX2DX95_9BACL</name>
<evidence type="ECO:0000256" key="3">
    <source>
        <dbReference type="ARBA" id="ARBA00023163"/>
    </source>
</evidence>
<evidence type="ECO:0000259" key="4">
    <source>
        <dbReference type="PROSITE" id="PS50943"/>
    </source>
</evidence>
<dbReference type="InterPro" id="IPR010982">
    <property type="entry name" value="Lambda_DNA-bd_dom_sf"/>
</dbReference>
<gene>
    <name evidence="5" type="ORF">HQN87_28850</name>
</gene>
<evidence type="ECO:0000256" key="1">
    <source>
        <dbReference type="ARBA" id="ARBA00023015"/>
    </source>
</evidence>
<evidence type="ECO:0000313" key="5">
    <source>
        <dbReference type="EMBL" id="NQX49332.1"/>
    </source>
</evidence>
<sequence length="230" mass="26203">MGIRQEFGQRCKELRARSGMSQEMLAYRAGLDRSYISGVERGERNISIVNLEKIAFAFNVSMSYLFADERFSATPAYQQKDFTIPFLERFKYSLDSEKKVLSFQVHGLLTAANVEYMSKTLNGFYSAYGKDELSVLVDHREMKASDGEIAVYSPEVAEKAVLFQQELTIYSKKVVALCNSNYMVQQLNHVAKQSGILEKATHLYDQDNIMVWKAFELLEISGNPLVKTIK</sequence>
<dbReference type="Proteomes" id="UP000711047">
    <property type="component" value="Unassembled WGS sequence"/>
</dbReference>
<dbReference type="InterPro" id="IPR001387">
    <property type="entry name" value="Cro/C1-type_HTH"/>
</dbReference>
<evidence type="ECO:0000256" key="2">
    <source>
        <dbReference type="ARBA" id="ARBA00023125"/>
    </source>
</evidence>
<reference evidence="5 6" key="1">
    <citation type="submission" date="2020-05" db="EMBL/GenBank/DDBJ databases">
        <title>Paenibacillus glebae, sp. nov., Paenibacillus humi sp. nov., Paenibacillus pedi sp. nov., Paenibacillus terrestris sp. nov. and Paenibacillus terricola sp. nov., isolated from a forest top soil sample.</title>
        <authorList>
            <person name="Qi S."/>
            <person name="Carlier A."/>
            <person name="Cnockaert M."/>
            <person name="Vandamme P."/>
        </authorList>
    </citation>
    <scope>NUCLEOTIDE SEQUENCE [LARGE SCALE GENOMIC DNA]</scope>
    <source>
        <strain evidence="5 6">LMG 29502</strain>
    </source>
</reference>
<evidence type="ECO:0000313" key="6">
    <source>
        <dbReference type="Proteomes" id="UP000711047"/>
    </source>
</evidence>
<dbReference type="SUPFAM" id="SSF47413">
    <property type="entry name" value="lambda repressor-like DNA-binding domains"/>
    <property type="match status" value="1"/>
</dbReference>
<keyword evidence="2" id="KW-0238">DNA-binding</keyword>
<comment type="caution">
    <text evidence="5">The sequence shown here is derived from an EMBL/GenBank/DDBJ whole genome shotgun (WGS) entry which is preliminary data.</text>
</comment>
<keyword evidence="3" id="KW-0804">Transcription</keyword>